<feature type="chain" id="PRO_5047296421" evidence="1">
    <location>
        <begin position="28"/>
        <end position="358"/>
    </location>
</feature>
<comment type="caution">
    <text evidence="2">The sequence shown here is derived from an EMBL/GenBank/DDBJ whole genome shotgun (WGS) entry which is preliminary data.</text>
</comment>
<keyword evidence="3" id="KW-1185">Reference proteome</keyword>
<keyword evidence="1" id="KW-0732">Signal</keyword>
<evidence type="ECO:0000313" key="2">
    <source>
        <dbReference type="EMBL" id="MDO9713416.1"/>
    </source>
</evidence>
<feature type="signal peptide" evidence="1">
    <location>
        <begin position="1"/>
        <end position="27"/>
    </location>
</feature>
<dbReference type="Pfam" id="PF13379">
    <property type="entry name" value="NMT1_2"/>
    <property type="match status" value="1"/>
</dbReference>
<dbReference type="Proteomes" id="UP001243009">
    <property type="component" value="Unassembled WGS sequence"/>
</dbReference>
<dbReference type="EMBL" id="JAUTWS010000088">
    <property type="protein sequence ID" value="MDO9713416.1"/>
    <property type="molecule type" value="Genomic_DNA"/>
</dbReference>
<accession>A0ABT9EB65</accession>
<dbReference type="SUPFAM" id="SSF53850">
    <property type="entry name" value="Periplasmic binding protein-like II"/>
    <property type="match status" value="1"/>
</dbReference>
<dbReference type="Gene3D" id="3.40.190.10">
    <property type="entry name" value="Periplasmic binding protein-like II"/>
    <property type="match status" value="2"/>
</dbReference>
<dbReference type="InterPro" id="IPR006311">
    <property type="entry name" value="TAT_signal"/>
</dbReference>
<dbReference type="RefSeq" id="WP_305108273.1">
    <property type="nucleotide sequence ID" value="NZ_JAUTWS010000088.1"/>
</dbReference>
<dbReference type="PROSITE" id="PS51318">
    <property type="entry name" value="TAT"/>
    <property type="match status" value="1"/>
</dbReference>
<dbReference type="PANTHER" id="PTHR30024:SF21">
    <property type="entry name" value="ABC TRANSPORTER SUBSTRATE-BINDING PROTEIN"/>
    <property type="match status" value="1"/>
</dbReference>
<evidence type="ECO:0000256" key="1">
    <source>
        <dbReference type="SAM" id="SignalP"/>
    </source>
</evidence>
<name>A0ABT9EB65_9PROT</name>
<evidence type="ECO:0000313" key="3">
    <source>
        <dbReference type="Proteomes" id="UP001243009"/>
    </source>
</evidence>
<dbReference type="PANTHER" id="PTHR30024">
    <property type="entry name" value="ALIPHATIC SULFONATES-BINDING PROTEIN-RELATED"/>
    <property type="match status" value="1"/>
</dbReference>
<organism evidence="2 3">
    <name type="scientific">Paracraurococcus lichenis</name>
    <dbReference type="NCBI Taxonomy" id="3064888"/>
    <lineage>
        <taxon>Bacteria</taxon>
        <taxon>Pseudomonadati</taxon>
        <taxon>Pseudomonadota</taxon>
        <taxon>Alphaproteobacteria</taxon>
        <taxon>Acetobacterales</taxon>
        <taxon>Roseomonadaceae</taxon>
        <taxon>Paracraurococcus</taxon>
    </lineage>
</organism>
<reference evidence="2 3" key="1">
    <citation type="submission" date="2023-08" db="EMBL/GenBank/DDBJ databases">
        <title>The draft genome sequence of Paracraurococcus sp. LOR1-02.</title>
        <authorList>
            <person name="Kingkaew E."/>
            <person name="Tanasupawat S."/>
        </authorList>
    </citation>
    <scope>NUCLEOTIDE SEQUENCE [LARGE SCALE GENOMIC DNA]</scope>
    <source>
        <strain evidence="2 3">LOR1-02</strain>
    </source>
</reference>
<gene>
    <name evidence="2" type="ORF">Q7A36_34130</name>
</gene>
<protein>
    <submittedName>
        <fullName evidence="2">ABC transporter substrate-binding protein</fullName>
    </submittedName>
</protein>
<proteinExistence type="predicted"/>
<sequence>MRDIPSRRALLRATGLAAMAVPAGAMAPRSFAPADPLATPPICRVADAAPAVAAAPGPRRSLKLTWNANAICTVGVPVAATQGIFERHNLDVELINFGGSTDQLLEAIATGKADAGVGMALRWLKPLEQGFDVKITTAIHGGCMRLFALPDSGIAKLSNLKGKTLGASDMAAPDKNFFSIVAAKQGLDPERDLTWRQFPADLLSEALKRGDIQGFALGDPLASLIRDRDGLVEVANNLEGEYAHRSCCILGLRGSLIRQDRAAARAITAALLEAQDWVHARPDEAAAIFAPYAKAPVPALAAMLRSHTHGHHPVGSALRLELAAYIEELKLVRVMRPNTDPLRLSERIFADVLTGVPA</sequence>